<keyword evidence="2" id="KW-1185">Reference proteome</keyword>
<gene>
    <name evidence="1" type="ORF">NPIL_663221</name>
</gene>
<accession>A0A8X6Q535</accession>
<evidence type="ECO:0000313" key="1">
    <source>
        <dbReference type="EMBL" id="GFU06091.1"/>
    </source>
</evidence>
<protein>
    <submittedName>
        <fullName evidence="1">Uncharacterized protein</fullName>
    </submittedName>
</protein>
<evidence type="ECO:0000313" key="2">
    <source>
        <dbReference type="Proteomes" id="UP000887013"/>
    </source>
</evidence>
<organism evidence="1 2">
    <name type="scientific">Nephila pilipes</name>
    <name type="common">Giant wood spider</name>
    <name type="synonym">Nephila maculata</name>
    <dbReference type="NCBI Taxonomy" id="299642"/>
    <lineage>
        <taxon>Eukaryota</taxon>
        <taxon>Metazoa</taxon>
        <taxon>Ecdysozoa</taxon>
        <taxon>Arthropoda</taxon>
        <taxon>Chelicerata</taxon>
        <taxon>Arachnida</taxon>
        <taxon>Araneae</taxon>
        <taxon>Araneomorphae</taxon>
        <taxon>Entelegynae</taxon>
        <taxon>Araneoidea</taxon>
        <taxon>Nephilidae</taxon>
        <taxon>Nephila</taxon>
    </lineage>
</organism>
<comment type="caution">
    <text evidence="1">The sequence shown here is derived from an EMBL/GenBank/DDBJ whole genome shotgun (WGS) entry which is preliminary data.</text>
</comment>
<dbReference type="AlphaFoldDB" id="A0A8X6Q535"/>
<sequence>MRPFQQLRTLQLNTVSTHPIKVIYIPCKIQDRVLKHRGALHRNRTVIYASEFPKYRFECKSECRAEKQGKNMSNIAVYTSNAFLTSILAFR</sequence>
<name>A0A8X6Q535_NEPPI</name>
<reference evidence="1" key="1">
    <citation type="submission" date="2020-08" db="EMBL/GenBank/DDBJ databases">
        <title>Multicomponent nature underlies the extraordinary mechanical properties of spider dragline silk.</title>
        <authorList>
            <person name="Kono N."/>
            <person name="Nakamura H."/>
            <person name="Mori M."/>
            <person name="Yoshida Y."/>
            <person name="Ohtoshi R."/>
            <person name="Malay A.D."/>
            <person name="Moran D.A.P."/>
            <person name="Tomita M."/>
            <person name="Numata K."/>
            <person name="Arakawa K."/>
        </authorList>
    </citation>
    <scope>NUCLEOTIDE SEQUENCE</scope>
</reference>
<dbReference type="Proteomes" id="UP000887013">
    <property type="component" value="Unassembled WGS sequence"/>
</dbReference>
<proteinExistence type="predicted"/>
<dbReference type="EMBL" id="BMAW01124040">
    <property type="protein sequence ID" value="GFU06091.1"/>
    <property type="molecule type" value="Genomic_DNA"/>
</dbReference>